<organism evidence="3 4">
    <name type="scientific">Streptomyces silvae</name>
    <dbReference type="NCBI Taxonomy" id="2803812"/>
    <lineage>
        <taxon>Bacteria</taxon>
        <taxon>Bacillati</taxon>
        <taxon>Actinomycetota</taxon>
        <taxon>Actinomycetes</taxon>
        <taxon>Kitasatosporales</taxon>
        <taxon>Streptomycetaceae</taxon>
        <taxon>Streptomyces</taxon>
    </lineage>
</organism>
<keyword evidence="2" id="KW-0812">Transmembrane</keyword>
<gene>
    <name evidence="3" type="ORF">QBA37_18880</name>
</gene>
<comment type="caution">
    <text evidence="3">The sequence shown here is derived from an EMBL/GenBank/DDBJ whole genome shotgun (WGS) entry which is preliminary data.</text>
</comment>
<keyword evidence="4" id="KW-1185">Reference proteome</keyword>
<dbReference type="InterPro" id="IPR021235">
    <property type="entry name" value="DUF2637"/>
</dbReference>
<keyword evidence="2" id="KW-1133">Transmembrane helix</keyword>
<feature type="region of interest" description="Disordered" evidence="1">
    <location>
        <begin position="183"/>
        <end position="209"/>
    </location>
</feature>
<feature type="transmembrane region" description="Helical" evidence="2">
    <location>
        <begin position="134"/>
        <end position="154"/>
    </location>
</feature>
<dbReference type="RefSeq" id="WP_319226865.1">
    <property type="nucleotide sequence ID" value="NZ_JARUMK010000001.1"/>
</dbReference>
<accession>A0ABU8A4J0</accession>
<protein>
    <submittedName>
        <fullName evidence="3">DUF2637 domain-containing protein</fullName>
    </submittedName>
</protein>
<dbReference type="Pfam" id="PF10935">
    <property type="entry name" value="DUF2637"/>
    <property type="match status" value="1"/>
</dbReference>
<evidence type="ECO:0000313" key="4">
    <source>
        <dbReference type="Proteomes" id="UP001382181"/>
    </source>
</evidence>
<feature type="region of interest" description="Disordered" evidence="1">
    <location>
        <begin position="1"/>
        <end position="28"/>
    </location>
</feature>
<proteinExistence type="predicted"/>
<dbReference type="EMBL" id="JARUMK010000001">
    <property type="protein sequence ID" value="MEH0561282.1"/>
    <property type="molecule type" value="Genomic_DNA"/>
</dbReference>
<name>A0ABU8A4J0_9ACTN</name>
<dbReference type="Proteomes" id="UP001382181">
    <property type="component" value="Unassembled WGS sequence"/>
</dbReference>
<feature type="compositionally biased region" description="Pro residues" evidence="1">
    <location>
        <begin position="1"/>
        <end position="11"/>
    </location>
</feature>
<reference evidence="3 4" key="1">
    <citation type="submission" date="2023-04" db="EMBL/GenBank/DDBJ databases">
        <title>Genomic diversity of scab-causing Streptomyces spp. in the province of Quebec, Canada.</title>
        <authorList>
            <person name="Biessy A."/>
            <person name="Cadieux M."/>
            <person name="Ciotola M."/>
            <person name="Filion M."/>
        </authorList>
    </citation>
    <scope>NUCLEOTIDE SEQUENCE [LARGE SCALE GENOMIC DNA]</scope>
    <source>
        <strain evidence="3 4">B21-103</strain>
    </source>
</reference>
<feature type="transmembrane region" description="Helical" evidence="2">
    <location>
        <begin position="103"/>
        <end position="122"/>
    </location>
</feature>
<evidence type="ECO:0000313" key="3">
    <source>
        <dbReference type="EMBL" id="MEH0561282.1"/>
    </source>
</evidence>
<evidence type="ECO:0000256" key="2">
    <source>
        <dbReference type="SAM" id="Phobius"/>
    </source>
</evidence>
<keyword evidence="2" id="KW-0472">Membrane</keyword>
<sequence length="290" mass="29975">MPTPPISPPHHQPSDGRTGEGRPTSPRGDAERYALLAAGIVIVALTAGAFCLSYAHLADVAGQHGLGGSPVRRWAWPATLDAFIVAGELLMLRAGLRRVTDRWAIAVTVIGSVGSIALNVAGVSGTRDTGDTPFLDYVVAAVPPAAAMVAFAVLMRQVHQHVERPSPAGSGQVVRASVTAPLRSAGKPAEPAQPDPVTEPPVAASDGSPELHAEVLESKPRGGRPPGAPLRELVEIGRTAGTEQGKLTRATVRKAVEDKGLPISSERLTEVMGVLRKELKASAESGPASG</sequence>
<evidence type="ECO:0000256" key="1">
    <source>
        <dbReference type="SAM" id="MobiDB-lite"/>
    </source>
</evidence>
<feature type="transmembrane region" description="Helical" evidence="2">
    <location>
        <begin position="33"/>
        <end position="55"/>
    </location>
</feature>